<reference evidence="1 2" key="1">
    <citation type="submission" date="2023-01" db="EMBL/GenBank/DDBJ databases">
        <title>Cultivation and genomic characterization of new, ubiquitous marine nitrite-oxidizing bacteria from the Nitrospirales.</title>
        <authorList>
            <person name="Mueller A.J."/>
            <person name="Daebeler A."/>
            <person name="Herbold C.W."/>
            <person name="Kirkegaard R.H."/>
            <person name="Daims H."/>
        </authorList>
    </citation>
    <scope>NUCLEOTIDE SEQUENCE [LARGE SCALE GENOMIC DNA]</scope>
    <source>
        <strain evidence="1 2">DK</strain>
    </source>
</reference>
<dbReference type="AlphaFoldDB" id="A0AA96JYL2"/>
<accession>A0AA96JYL2</accession>
<sequence length="71" mass="7983">MTCACGQPIAHSEFIQSIRDGRIPFEVYHWPCPSCSTLMEELRLAADPNYHTASSLAYPVRTDREPTVVCL</sequence>
<dbReference type="RefSeq" id="WP_312749081.1">
    <property type="nucleotide sequence ID" value="NZ_CP116968.1"/>
</dbReference>
<dbReference type="EMBL" id="CP116968">
    <property type="protein sequence ID" value="WNM64125.1"/>
    <property type="molecule type" value="Genomic_DNA"/>
</dbReference>
<evidence type="ECO:0000313" key="1">
    <source>
        <dbReference type="EMBL" id="WNM64125.1"/>
    </source>
</evidence>
<dbReference type="KEGG" id="nneo:PQG83_10325"/>
<name>A0AA96JYL2_9BACT</name>
<proteinExistence type="predicted"/>
<dbReference type="Proteomes" id="UP001302494">
    <property type="component" value="Chromosome"/>
</dbReference>
<evidence type="ECO:0000313" key="2">
    <source>
        <dbReference type="Proteomes" id="UP001302494"/>
    </source>
</evidence>
<organism evidence="1 2">
    <name type="scientific">Candidatus Nitrospira neomarina</name>
    <dbReference type="NCBI Taxonomy" id="3020899"/>
    <lineage>
        <taxon>Bacteria</taxon>
        <taxon>Pseudomonadati</taxon>
        <taxon>Nitrospirota</taxon>
        <taxon>Nitrospiria</taxon>
        <taxon>Nitrospirales</taxon>
        <taxon>Nitrospiraceae</taxon>
        <taxon>Nitrospira</taxon>
    </lineage>
</organism>
<keyword evidence="2" id="KW-1185">Reference proteome</keyword>
<gene>
    <name evidence="1" type="ORF">PQG83_10325</name>
</gene>
<protein>
    <submittedName>
        <fullName evidence="1">Uncharacterized protein</fullName>
    </submittedName>
</protein>